<evidence type="ECO:0000313" key="3">
    <source>
        <dbReference type="Proteomes" id="UP000246121"/>
    </source>
</evidence>
<feature type="domain" description="DUF7578" evidence="1">
    <location>
        <begin position="10"/>
        <end position="49"/>
    </location>
</feature>
<feature type="domain" description="DUF7578" evidence="1">
    <location>
        <begin position="123"/>
        <end position="185"/>
    </location>
</feature>
<dbReference type="EMBL" id="PRFA01000033">
    <property type="protein sequence ID" value="PWU93068.1"/>
    <property type="molecule type" value="Genomic_DNA"/>
</dbReference>
<dbReference type="VEuPathDB" id="TriTrypDB:TcG_08727"/>
<dbReference type="Pfam" id="PF24466">
    <property type="entry name" value="DUF7578"/>
    <property type="match status" value="2"/>
</dbReference>
<evidence type="ECO:0000313" key="2">
    <source>
        <dbReference type="EMBL" id="PWU93068.1"/>
    </source>
</evidence>
<dbReference type="InterPro" id="IPR056000">
    <property type="entry name" value="DUF7578"/>
</dbReference>
<sequence>MLAAGRPLMKDYNVTMEVFVQEPDGYAQEQRFLEEILNLTAYQALEAITKPLHEGVLSLSGNIGTLKEKDTITPLARGIPNVVLTQVPTEARREAEERLRRTQEMKFTISTTIEDVLFKRRVRVNEMKLNDFLTRELDGRGVVATNRNVLLKEFFKDPAKYIRDKGALNEIQASGNYLGMKRAVRVK</sequence>
<reference evidence="2 3" key="1">
    <citation type="journal article" date="2018" name="Microb. Genom.">
        <title>Expanding an expanded genome: long-read sequencing of Trypanosoma cruzi.</title>
        <authorList>
            <person name="Berna L."/>
            <person name="Rodriguez M."/>
            <person name="Chiribao M.L."/>
            <person name="Parodi-Talice A."/>
            <person name="Pita S."/>
            <person name="Rijo G."/>
            <person name="Alvarez-Valin F."/>
            <person name="Robello C."/>
        </authorList>
    </citation>
    <scope>NUCLEOTIDE SEQUENCE [LARGE SCALE GENOMIC DNA]</scope>
    <source>
        <strain evidence="2 3">Dm28c</strain>
    </source>
</reference>
<proteinExistence type="predicted"/>
<comment type="caution">
    <text evidence="2">The sequence shown here is derived from an EMBL/GenBank/DDBJ whole genome shotgun (WGS) entry which is preliminary data.</text>
</comment>
<dbReference type="Proteomes" id="UP000246121">
    <property type="component" value="Unassembled WGS sequence"/>
</dbReference>
<dbReference type="VEuPathDB" id="TriTrypDB:C4B63_33g370"/>
<protein>
    <submittedName>
        <fullName evidence="2">Putative retrotransposon hot spot protein (RHS,)</fullName>
    </submittedName>
</protein>
<organism evidence="2 3">
    <name type="scientific">Trypanosoma cruzi</name>
    <dbReference type="NCBI Taxonomy" id="5693"/>
    <lineage>
        <taxon>Eukaryota</taxon>
        <taxon>Discoba</taxon>
        <taxon>Euglenozoa</taxon>
        <taxon>Kinetoplastea</taxon>
        <taxon>Metakinetoplastina</taxon>
        <taxon>Trypanosomatida</taxon>
        <taxon>Trypanosomatidae</taxon>
        <taxon>Trypanosoma</taxon>
        <taxon>Schizotrypanum</taxon>
    </lineage>
</organism>
<name>A0A2V2VD90_TRYCR</name>
<evidence type="ECO:0000259" key="1">
    <source>
        <dbReference type="Pfam" id="PF24466"/>
    </source>
</evidence>
<gene>
    <name evidence="2" type="ORF">C4B63_33g370</name>
</gene>
<dbReference type="VEuPathDB" id="TriTrypDB:C3747_421g9"/>
<dbReference type="AlphaFoldDB" id="A0A2V2VD90"/>
<dbReference type="VEuPathDB" id="TriTrypDB:TCSYLVIO_008071"/>
<accession>A0A2V2VD90</accession>